<dbReference type="AlphaFoldDB" id="A0A2K9EB19"/>
<keyword evidence="5" id="KW-1185">Reference proteome</keyword>
<dbReference type="KEGG" id="hsc:HVS_15575"/>
<feature type="chain" id="PRO_5038225835" evidence="2">
    <location>
        <begin position="24"/>
        <end position="244"/>
    </location>
</feature>
<feature type="transmembrane region" description="Helical" evidence="1">
    <location>
        <begin position="117"/>
        <end position="143"/>
    </location>
</feature>
<evidence type="ECO:0000313" key="4">
    <source>
        <dbReference type="EMBL" id="PQQ65965.1"/>
    </source>
</evidence>
<feature type="transmembrane region" description="Helical" evidence="1">
    <location>
        <begin position="63"/>
        <end position="81"/>
    </location>
</feature>
<keyword evidence="1" id="KW-1133">Transmembrane helix</keyword>
<dbReference type="PANTHER" id="PTHR35531">
    <property type="entry name" value="INNER MEMBRANE PROTEIN YBCI-RELATED"/>
    <property type="match status" value="1"/>
</dbReference>
<name>A0A2K9EB19_9FIRM</name>
<dbReference type="InterPro" id="IPR007404">
    <property type="entry name" value="YdjM-like"/>
</dbReference>
<keyword evidence="2" id="KW-0732">Signal</keyword>
<evidence type="ECO:0000256" key="1">
    <source>
        <dbReference type="SAM" id="Phobius"/>
    </source>
</evidence>
<evidence type="ECO:0000313" key="5">
    <source>
        <dbReference type="Proteomes" id="UP000233534"/>
    </source>
</evidence>
<organism evidence="3 5">
    <name type="scientific">Acetivibrio saccincola</name>
    <dbReference type="NCBI Taxonomy" id="1677857"/>
    <lineage>
        <taxon>Bacteria</taxon>
        <taxon>Bacillati</taxon>
        <taxon>Bacillota</taxon>
        <taxon>Clostridia</taxon>
        <taxon>Eubacteriales</taxon>
        <taxon>Oscillospiraceae</taxon>
        <taxon>Acetivibrio</taxon>
    </lineage>
</organism>
<dbReference type="Pfam" id="PF04307">
    <property type="entry name" value="YdjM"/>
    <property type="match status" value="1"/>
</dbReference>
<evidence type="ECO:0000313" key="6">
    <source>
        <dbReference type="Proteomes" id="UP000239720"/>
    </source>
</evidence>
<dbReference type="RefSeq" id="WP_101303702.1">
    <property type="nucleotide sequence ID" value="NZ_CP025197.1"/>
</dbReference>
<dbReference type="Proteomes" id="UP000233534">
    <property type="component" value="Chromosome"/>
</dbReference>
<dbReference type="PANTHER" id="PTHR35531:SF1">
    <property type="entry name" value="INNER MEMBRANE PROTEIN YBCI-RELATED"/>
    <property type="match status" value="1"/>
</dbReference>
<feature type="signal peptide" evidence="2">
    <location>
        <begin position="1"/>
        <end position="23"/>
    </location>
</feature>
<dbReference type="EMBL" id="NEMB01000003">
    <property type="protein sequence ID" value="PQQ65965.1"/>
    <property type="molecule type" value="Genomic_DNA"/>
</dbReference>
<evidence type="ECO:0000313" key="3">
    <source>
        <dbReference type="EMBL" id="AUG58956.1"/>
    </source>
</evidence>
<protein>
    <submittedName>
        <fullName evidence="3">Inner membrane protein</fullName>
    </submittedName>
</protein>
<accession>A0A2K9EB19</accession>
<keyword evidence="1" id="KW-0812">Transmembrane</keyword>
<feature type="transmembrane region" description="Helical" evidence="1">
    <location>
        <begin position="87"/>
        <end position="105"/>
    </location>
</feature>
<feature type="transmembrane region" description="Helical" evidence="1">
    <location>
        <begin position="224"/>
        <end position="243"/>
    </location>
</feature>
<feature type="transmembrane region" description="Helical" evidence="1">
    <location>
        <begin position="155"/>
        <end position="173"/>
    </location>
</feature>
<reference evidence="4 6" key="2">
    <citation type="journal article" date="2018" name="Syst. Appl. Microbiol.">
        <title>Characterization and high-quality draft genome sequence of Herbivorax saccincola A7, an anaerobic, alkaliphilic, thermophilic, cellulolytic, and xylanolytic bacterium.</title>
        <authorList>
            <person name="Aikawa S."/>
            <person name="Baramee S."/>
            <person name="Sermsathanaswadi J."/>
            <person name="Thianheng P."/>
            <person name="Tachaapaikoon C."/>
            <person name="Shikata A."/>
            <person name="Waeonukul R."/>
            <person name="Pason P."/>
            <person name="Ratanakhanokchai K."/>
            <person name="Kosugi A."/>
        </authorList>
    </citation>
    <scope>NUCLEOTIDE SEQUENCE [LARGE SCALE GENOMIC DNA]</scope>
    <source>
        <strain evidence="4 6">A7</strain>
    </source>
</reference>
<reference evidence="3 5" key="1">
    <citation type="submission" date="2017-12" db="EMBL/GenBank/DDBJ databases">
        <title>Complete genome sequence of Herbivorax saccincola GGR1, a novel Cellulosome-producing hydrolytic bacterium in a thermophilic biogas plant, established by Illumina and Nanopore MinION sequencing.</title>
        <authorList>
            <person name="Pechtl A."/>
            <person name="Ruckert C."/>
            <person name="Koeck D.E."/>
            <person name="Maus I."/>
            <person name="Winkler A."/>
            <person name="Kalinowski J."/>
            <person name="Puhler A."/>
            <person name="Schwarz W.W."/>
            <person name="Zverlov V.V."/>
            <person name="Schluter A."/>
            <person name="Liebl W."/>
        </authorList>
    </citation>
    <scope>NUCLEOTIDE SEQUENCE [LARGE SCALE GENOMIC DNA]</scope>
    <source>
        <strain evidence="3">GGR1</strain>
        <strain evidence="5">SR1</strain>
    </source>
</reference>
<dbReference type="Proteomes" id="UP000239720">
    <property type="component" value="Unassembled WGS sequence"/>
</dbReference>
<evidence type="ECO:0000256" key="2">
    <source>
        <dbReference type="SAM" id="SignalP"/>
    </source>
</evidence>
<keyword evidence="1" id="KW-0472">Membrane</keyword>
<dbReference type="OrthoDB" id="5459053at2"/>
<dbReference type="EMBL" id="CP025197">
    <property type="protein sequence ID" value="AUG58956.1"/>
    <property type="molecule type" value="Genomic_DNA"/>
</dbReference>
<sequence length="244" mass="26845">MKGHTHALIGLAAASFLPLAENAAATEKLLPYAFAFTGSLICDIDTGKSTISGAFSPVKQKYIKAAVNFIFALFMIIGALFLRGSEYIYLFLVLVILGGLNLNNISSKIFNGIKKAVVILISLSLVTAGFFFRHIPLVLLGLYLLSLLLSTHRGYSHSFIAVVLAFVILRYTFRFYGIFDYSLSFCVGMSSHILGDMCTQRGVSLLFPVNKKYSFPLTFKTGSIIEWVFCIISVFILLNSALFS</sequence>
<proteinExistence type="predicted"/>
<gene>
    <name evidence="4" type="ORF">B9R14_03740</name>
    <name evidence="3" type="ORF">HVS_15575</name>
</gene>